<organism evidence="8 9">
    <name type="scientific">Sphingomonas glacialis</name>
    <dbReference type="NCBI Taxonomy" id="658225"/>
    <lineage>
        <taxon>Bacteria</taxon>
        <taxon>Pseudomonadati</taxon>
        <taxon>Pseudomonadota</taxon>
        <taxon>Alphaproteobacteria</taxon>
        <taxon>Sphingomonadales</taxon>
        <taxon>Sphingomonadaceae</taxon>
        <taxon>Sphingomonas</taxon>
    </lineage>
</organism>
<comment type="caution">
    <text evidence="8">The sequence shown here is derived from an EMBL/GenBank/DDBJ whole genome shotgun (WGS) entry which is preliminary data.</text>
</comment>
<evidence type="ECO:0000313" key="8">
    <source>
        <dbReference type="EMBL" id="GHH23316.1"/>
    </source>
</evidence>
<keyword evidence="3 7" id="KW-0732">Signal</keyword>
<reference evidence="9" key="1">
    <citation type="journal article" date="2019" name="Int. J. Syst. Evol. Microbiol.">
        <title>The Global Catalogue of Microorganisms (GCM) 10K type strain sequencing project: providing services to taxonomists for standard genome sequencing and annotation.</title>
        <authorList>
            <consortium name="The Broad Institute Genomics Platform"/>
            <consortium name="The Broad Institute Genome Sequencing Center for Infectious Disease"/>
            <person name="Wu L."/>
            <person name="Ma J."/>
        </authorList>
    </citation>
    <scope>NUCLEOTIDE SEQUENCE [LARGE SCALE GENOMIC DNA]</scope>
    <source>
        <strain evidence="9">CGMCC 1.8957</strain>
    </source>
</reference>
<keyword evidence="4 7" id="KW-0472">Membrane</keyword>
<keyword evidence="9" id="KW-1185">Reference proteome</keyword>
<dbReference type="PANTHER" id="PTHR34933:SF1">
    <property type="entry name" value="FLAGELLAR L-RING PROTEIN"/>
    <property type="match status" value="1"/>
</dbReference>
<keyword evidence="5 7" id="KW-0975">Bacterial flagellum</keyword>
<dbReference type="PANTHER" id="PTHR34933">
    <property type="entry name" value="FLAGELLAR L-RING PROTEIN"/>
    <property type="match status" value="1"/>
</dbReference>
<protein>
    <recommendedName>
        <fullName evidence="7">Flagellar L-ring protein</fullName>
    </recommendedName>
    <alternativeName>
        <fullName evidence="7">Basal body L-ring protein</fullName>
    </alternativeName>
</protein>
<dbReference type="EMBL" id="BNAQ01000006">
    <property type="protein sequence ID" value="GHH23316.1"/>
    <property type="molecule type" value="Genomic_DNA"/>
</dbReference>
<keyword evidence="8" id="KW-0966">Cell projection</keyword>
<dbReference type="HAMAP" id="MF_00415">
    <property type="entry name" value="FlgH"/>
    <property type="match status" value="1"/>
</dbReference>
<accession>A0ABQ3LWR3</accession>
<name>A0ABQ3LWR3_9SPHN</name>
<gene>
    <name evidence="8" type="primary">flgH1</name>
    <name evidence="7" type="synonym">flgH</name>
    <name evidence="8" type="ORF">GCM10008023_34140</name>
</gene>
<keyword evidence="8" id="KW-0969">Cilium</keyword>
<comment type="subcellular location">
    <subcellularLocation>
        <location evidence="7">Cell outer membrane</location>
        <topology evidence="7">Lipid-anchor</topology>
    </subcellularLocation>
    <subcellularLocation>
        <location evidence="7">Bacterial flagellum basal body</location>
    </subcellularLocation>
</comment>
<dbReference type="NCBIfam" id="NF001305">
    <property type="entry name" value="PRK00249.1-5"/>
    <property type="match status" value="1"/>
</dbReference>
<evidence type="ECO:0000256" key="5">
    <source>
        <dbReference type="ARBA" id="ARBA00023143"/>
    </source>
</evidence>
<dbReference type="PRINTS" id="PR01008">
    <property type="entry name" value="FLGLRINGFLGH"/>
</dbReference>
<evidence type="ECO:0000313" key="9">
    <source>
        <dbReference type="Proteomes" id="UP000652430"/>
    </source>
</evidence>
<keyword evidence="6 7" id="KW-0998">Cell outer membrane</keyword>
<comment type="subunit">
    <text evidence="7">The basal body constitutes a major portion of the flagellar organelle and consists of four rings (L,P,S, and M) mounted on a central rod.</text>
</comment>
<evidence type="ECO:0000256" key="1">
    <source>
        <dbReference type="ARBA" id="ARBA00002591"/>
    </source>
</evidence>
<dbReference type="RefSeq" id="WP_189677240.1">
    <property type="nucleotide sequence ID" value="NZ_BNAQ01000006.1"/>
</dbReference>
<dbReference type="InterPro" id="IPR000527">
    <property type="entry name" value="Flag_Lring"/>
</dbReference>
<dbReference type="Proteomes" id="UP000652430">
    <property type="component" value="Unassembled WGS sequence"/>
</dbReference>
<sequence length="256" mass="26470">MKIIGPLALVAATLSGCGAVGHLKAVGKAPKLSPADEIAAPAIESSLGFQGAAYRAGSAAAGMAAPPPPPPSPSLFRTGSGAFFRDQRAGRVGDILTVKINIADKAAVDNTTTRSRTGTEKSGVSALLGLQAPLAKLLPGAVDPSKLVDTNSTSASNGAGNTSRSETINMTIAATVVGVMPNGNLLIRGKQEVRVNFELRELVVSGMVRPEDIARDNSIRHSQIAEARISYGGRGQLTDAQQARWGQQIYDALFPF</sequence>
<keyword evidence="8" id="KW-0282">Flagellum</keyword>
<proteinExistence type="inferred from homology"/>
<dbReference type="PROSITE" id="PS51257">
    <property type="entry name" value="PROKAR_LIPOPROTEIN"/>
    <property type="match status" value="1"/>
</dbReference>
<evidence type="ECO:0000256" key="2">
    <source>
        <dbReference type="ARBA" id="ARBA00006929"/>
    </source>
</evidence>
<keyword evidence="7" id="KW-0449">Lipoprotein</keyword>
<evidence type="ECO:0000256" key="6">
    <source>
        <dbReference type="ARBA" id="ARBA00023237"/>
    </source>
</evidence>
<comment type="function">
    <text evidence="1 7">Assembles around the rod to form the L-ring and probably protects the motor/basal body from shearing forces during rotation.</text>
</comment>
<dbReference type="Pfam" id="PF02107">
    <property type="entry name" value="FlgH"/>
    <property type="match status" value="1"/>
</dbReference>
<evidence type="ECO:0000256" key="3">
    <source>
        <dbReference type="ARBA" id="ARBA00022729"/>
    </source>
</evidence>
<evidence type="ECO:0000256" key="7">
    <source>
        <dbReference type="HAMAP-Rule" id="MF_00415"/>
    </source>
</evidence>
<evidence type="ECO:0000256" key="4">
    <source>
        <dbReference type="ARBA" id="ARBA00023136"/>
    </source>
</evidence>
<comment type="similarity">
    <text evidence="2 7">Belongs to the FlgH family.</text>
</comment>